<comment type="caution">
    <text evidence="1">The sequence shown here is derived from an EMBL/GenBank/DDBJ whole genome shotgun (WGS) entry which is preliminary data.</text>
</comment>
<dbReference type="AlphaFoldDB" id="A0A7W5ZUY7"/>
<sequence>MDQWPPRLDLNLPPGDGADGLAAIDEHILSLLTQRLAMTPYQPSSPLFNDQHRRDTLSLVRKKAFKLGIPVGLAVDFWDRMLDAAEAIRDRAKGPDRDATAEQLIS</sequence>
<organism evidence="1 2">
    <name type="scientific">Novosphingobium hassiacum</name>
    <dbReference type="NCBI Taxonomy" id="173676"/>
    <lineage>
        <taxon>Bacteria</taxon>
        <taxon>Pseudomonadati</taxon>
        <taxon>Pseudomonadota</taxon>
        <taxon>Alphaproteobacteria</taxon>
        <taxon>Sphingomonadales</taxon>
        <taxon>Sphingomonadaceae</taxon>
        <taxon>Novosphingobium</taxon>
    </lineage>
</organism>
<proteinExistence type="predicted"/>
<dbReference type="Proteomes" id="UP000562395">
    <property type="component" value="Unassembled WGS sequence"/>
</dbReference>
<protein>
    <recommendedName>
        <fullName evidence="3">Chorismate mutase</fullName>
    </recommendedName>
</protein>
<reference evidence="1 2" key="1">
    <citation type="submission" date="2020-08" db="EMBL/GenBank/DDBJ databases">
        <title>Genomic Encyclopedia of Type Strains, Phase IV (KMG-IV): sequencing the most valuable type-strain genomes for metagenomic binning, comparative biology and taxonomic classification.</title>
        <authorList>
            <person name="Goeker M."/>
        </authorList>
    </citation>
    <scope>NUCLEOTIDE SEQUENCE [LARGE SCALE GENOMIC DNA]</scope>
    <source>
        <strain evidence="1 2">DSM 14552</strain>
    </source>
</reference>
<name>A0A7W5ZUY7_9SPHN</name>
<evidence type="ECO:0008006" key="3">
    <source>
        <dbReference type="Google" id="ProtNLM"/>
    </source>
</evidence>
<accession>A0A7W5ZUY7</accession>
<dbReference type="EMBL" id="JACICY010000003">
    <property type="protein sequence ID" value="MBB3860455.1"/>
    <property type="molecule type" value="Genomic_DNA"/>
</dbReference>
<dbReference type="RefSeq" id="WP_183612719.1">
    <property type="nucleotide sequence ID" value="NZ_JACICY010000003.1"/>
</dbReference>
<evidence type="ECO:0000313" key="2">
    <source>
        <dbReference type="Proteomes" id="UP000562395"/>
    </source>
</evidence>
<keyword evidence="2" id="KW-1185">Reference proteome</keyword>
<evidence type="ECO:0000313" key="1">
    <source>
        <dbReference type="EMBL" id="MBB3860455.1"/>
    </source>
</evidence>
<gene>
    <name evidence="1" type="ORF">GGQ88_001721</name>
</gene>